<keyword evidence="10" id="KW-0999">Mitochondrion inner membrane</keyword>
<keyword evidence="11 20" id="KW-1133">Transmembrane helix</keyword>
<keyword evidence="9" id="KW-0227">DNA damage</keyword>
<dbReference type="Gene3D" id="1.10.20.10">
    <property type="entry name" value="Histone, subunit A"/>
    <property type="match status" value="1"/>
</dbReference>
<feature type="transmembrane region" description="Helical" evidence="20">
    <location>
        <begin position="205"/>
        <end position="226"/>
    </location>
</feature>
<evidence type="ECO:0000256" key="8">
    <source>
        <dbReference type="ARBA" id="ARBA00022737"/>
    </source>
</evidence>
<evidence type="ECO:0000256" key="6">
    <source>
        <dbReference type="ARBA" id="ARBA00022449"/>
    </source>
</evidence>
<dbReference type="GO" id="GO:0006281">
    <property type="term" value="P:DNA repair"/>
    <property type="evidence" value="ECO:0007669"/>
    <property type="project" value="UniProtKB-KW"/>
</dbReference>
<evidence type="ECO:0000256" key="20">
    <source>
        <dbReference type="RuleBase" id="RU368008"/>
    </source>
</evidence>
<dbReference type="SUPFAM" id="SSF103506">
    <property type="entry name" value="Mitochondrial carrier"/>
    <property type="match status" value="1"/>
</dbReference>
<comment type="catalytic activity">
    <reaction evidence="16">
        <text>ADP(in) + ATP(out) = ADP(out) + ATP(in)</text>
        <dbReference type="Rhea" id="RHEA:34999"/>
        <dbReference type="ChEBI" id="CHEBI:30616"/>
        <dbReference type="ChEBI" id="CHEBI:456216"/>
    </reaction>
    <physiologicalReaction direction="left-to-right" evidence="16">
        <dbReference type="Rhea" id="RHEA:35000"/>
    </physiologicalReaction>
</comment>
<accession>A0A9P1MDC2</accession>
<comment type="similarity">
    <text evidence="3">Belongs to the CENP-X/MHF2 family.</text>
</comment>
<keyword evidence="12" id="KW-0238">DNA-binding</keyword>
<dbReference type="Proteomes" id="UP000838763">
    <property type="component" value="Unassembled WGS sequence"/>
</dbReference>
<keyword evidence="13" id="KW-0496">Mitochondrion</keyword>
<dbReference type="PRINTS" id="PR00926">
    <property type="entry name" value="MITOCARRIER"/>
</dbReference>
<evidence type="ECO:0000256" key="10">
    <source>
        <dbReference type="ARBA" id="ARBA00022792"/>
    </source>
</evidence>
<evidence type="ECO:0000256" key="17">
    <source>
        <dbReference type="ARBA" id="ARBA00045250"/>
    </source>
</evidence>
<dbReference type="Pfam" id="PF09415">
    <property type="entry name" value="CENP-X"/>
    <property type="match status" value="1"/>
</dbReference>
<comment type="similarity">
    <text evidence="2 19">Belongs to the mitochondrial carrier (TC 2.A.29) family.</text>
</comment>
<comment type="subcellular location">
    <subcellularLocation>
        <location evidence="20">Membrane</location>
        <topology evidence="20">Multi-pass membrane protein</topology>
    </subcellularLocation>
    <subcellularLocation>
        <location evidence="1">Mitochondrion inner membrane</location>
        <topology evidence="1">Multi-pass membrane protein</topology>
    </subcellularLocation>
</comment>
<comment type="caution">
    <text evidence="20">Lacks conserved residue(s) required for the propagation of feature annotation.</text>
</comment>
<keyword evidence="5 19" id="KW-0813">Transport</keyword>
<dbReference type="PANTHER" id="PTHR45635:SF14">
    <property type="entry name" value="ADP_ATP TRANSLOCASE"/>
    <property type="match status" value="1"/>
</dbReference>
<evidence type="ECO:0000256" key="19">
    <source>
        <dbReference type="RuleBase" id="RU000488"/>
    </source>
</evidence>
<evidence type="ECO:0000256" key="14">
    <source>
        <dbReference type="ARBA" id="ARBA00023136"/>
    </source>
</evidence>
<dbReference type="InterPro" id="IPR018552">
    <property type="entry name" value="CENP-X"/>
</dbReference>
<keyword evidence="7 18" id="KW-0812">Transmembrane</keyword>
<dbReference type="PRINTS" id="PR00927">
    <property type="entry name" value="ADPTRNSLCASE"/>
</dbReference>
<keyword evidence="6" id="KW-0050">Antiport</keyword>
<keyword evidence="23" id="KW-1185">Reference proteome</keyword>
<feature type="compositionally biased region" description="Basic and acidic residues" evidence="21">
    <location>
        <begin position="314"/>
        <end position="325"/>
    </location>
</feature>
<evidence type="ECO:0000256" key="18">
    <source>
        <dbReference type="PROSITE-ProRule" id="PRU00282"/>
    </source>
</evidence>
<evidence type="ECO:0000256" key="3">
    <source>
        <dbReference type="ARBA" id="ARBA00009359"/>
    </source>
</evidence>
<evidence type="ECO:0000256" key="21">
    <source>
        <dbReference type="SAM" id="MobiDB-lite"/>
    </source>
</evidence>
<evidence type="ECO:0000256" key="11">
    <source>
        <dbReference type="ARBA" id="ARBA00022989"/>
    </source>
</evidence>
<evidence type="ECO:0000313" key="22">
    <source>
        <dbReference type="EMBL" id="CAI4217167.1"/>
    </source>
</evidence>
<dbReference type="GO" id="GO:0003677">
    <property type="term" value="F:DNA binding"/>
    <property type="evidence" value="ECO:0007669"/>
    <property type="project" value="UniProtKB-KW"/>
</dbReference>
<dbReference type="InterPro" id="IPR009072">
    <property type="entry name" value="Histone-fold"/>
</dbReference>
<dbReference type="Gene3D" id="1.50.40.10">
    <property type="entry name" value="Mitochondrial carrier domain"/>
    <property type="match status" value="1"/>
</dbReference>
<gene>
    <name evidence="22" type="ORF">PPNO1_LOCUS6785</name>
</gene>
<feature type="repeat" description="Solcar" evidence="18">
    <location>
        <begin position="203"/>
        <end position="290"/>
    </location>
</feature>
<evidence type="ECO:0000256" key="12">
    <source>
        <dbReference type="ARBA" id="ARBA00023125"/>
    </source>
</evidence>
<sequence>MSDNKIFGLPPFMIDFLTRLTSNTVGGVSAAVSKTAAAPIERVKLLIQNQDEMLKQGRLDRKYNGITDCFRRTIADEGALNFAFRDKFKKMFGFKKERDGYWWWMAGNLASGGAAGATSLLFVYSLDYARTRLANDAKSAKGGGARQFNGLIDVYRKTLASDGIAGLYRGFMPSVAGIIVYRGLYFGMYDSIKPVVLTGTLANNFLASFLLGWCVTTGAGIASYPLDTIRRRMMMTSGEAVKYKSSFDAASQIIAKEGVRSLQGPHQAPGHGRVRVPTQAPTAITVARGQGPQPGSRAGDTNANADADAEVESDGGHQEDGAAKIPDELLTRILHEAFRKEDTRMSKAANRAVGRYFEIFVQEAIARTAQERDGRFLEVEDLEKITPQLIMDL</sequence>
<dbReference type="EMBL" id="CALLCH030000016">
    <property type="protein sequence ID" value="CAI4217167.1"/>
    <property type="molecule type" value="Genomic_DNA"/>
</dbReference>
<evidence type="ECO:0000256" key="7">
    <source>
        <dbReference type="ARBA" id="ARBA00022692"/>
    </source>
</evidence>
<evidence type="ECO:0000256" key="13">
    <source>
        <dbReference type="ARBA" id="ARBA00023128"/>
    </source>
</evidence>
<evidence type="ECO:0000256" key="9">
    <source>
        <dbReference type="ARBA" id="ARBA00022763"/>
    </source>
</evidence>
<dbReference type="PROSITE" id="PS50920">
    <property type="entry name" value="SOLCAR"/>
    <property type="match status" value="3"/>
</dbReference>
<keyword evidence="14 18" id="KW-0472">Membrane</keyword>
<keyword evidence="15" id="KW-0234">DNA repair</keyword>
<organism evidence="22 23">
    <name type="scientific">Parascedosporium putredinis</name>
    <dbReference type="NCBI Taxonomy" id="1442378"/>
    <lineage>
        <taxon>Eukaryota</taxon>
        <taxon>Fungi</taxon>
        <taxon>Dikarya</taxon>
        <taxon>Ascomycota</taxon>
        <taxon>Pezizomycotina</taxon>
        <taxon>Sordariomycetes</taxon>
        <taxon>Hypocreomycetidae</taxon>
        <taxon>Microascales</taxon>
        <taxon>Microascaceae</taxon>
        <taxon>Parascedosporium</taxon>
    </lineage>
</organism>
<comment type="subunit">
    <text evidence="4 20">Monomer.</text>
</comment>
<dbReference type="GO" id="GO:0046982">
    <property type="term" value="F:protein heterodimerization activity"/>
    <property type="evidence" value="ECO:0007669"/>
    <property type="project" value="InterPro"/>
</dbReference>
<dbReference type="InterPro" id="IPR002113">
    <property type="entry name" value="ADT_euk_type"/>
</dbReference>
<feature type="repeat" description="Solcar" evidence="18">
    <location>
        <begin position="103"/>
        <end position="195"/>
    </location>
</feature>
<reference evidence="22" key="1">
    <citation type="submission" date="2022-11" db="EMBL/GenBank/DDBJ databases">
        <authorList>
            <person name="Scott C."/>
            <person name="Bruce N."/>
        </authorList>
    </citation>
    <scope>NUCLEOTIDE SEQUENCE</scope>
</reference>
<feature type="transmembrane region" description="Helical" evidence="20">
    <location>
        <begin position="166"/>
        <end position="185"/>
    </location>
</feature>
<feature type="transmembrane region" description="Helical" evidence="20">
    <location>
        <begin position="101"/>
        <end position="124"/>
    </location>
</feature>
<dbReference type="PANTHER" id="PTHR45635">
    <property type="entry name" value="ADP,ATP CARRIER PROTEIN 1-RELATED-RELATED"/>
    <property type="match status" value="1"/>
</dbReference>
<evidence type="ECO:0000256" key="15">
    <source>
        <dbReference type="ARBA" id="ARBA00023204"/>
    </source>
</evidence>
<protein>
    <recommendedName>
        <fullName evidence="20">ADP/ATP translocase</fullName>
    </recommendedName>
    <alternativeName>
        <fullName evidence="20">ADP,ATP carrier protein</fullName>
    </alternativeName>
</protein>
<dbReference type="InterPro" id="IPR023395">
    <property type="entry name" value="MCP_dom_sf"/>
</dbReference>
<dbReference type="Pfam" id="PF00153">
    <property type="entry name" value="Mito_carr"/>
    <property type="match status" value="3"/>
</dbReference>
<dbReference type="AlphaFoldDB" id="A0A9P1MDC2"/>
<feature type="region of interest" description="Disordered" evidence="21">
    <location>
        <begin position="286"/>
        <end position="325"/>
    </location>
</feature>
<dbReference type="CDD" id="cd22921">
    <property type="entry name" value="HFD_CENP-X"/>
    <property type="match status" value="1"/>
</dbReference>
<dbReference type="GO" id="GO:0051382">
    <property type="term" value="P:kinetochore assembly"/>
    <property type="evidence" value="ECO:0007669"/>
    <property type="project" value="InterPro"/>
</dbReference>
<comment type="function">
    <text evidence="20">Catalyzes the exchange of ADP and ATP across the membrane.</text>
</comment>
<evidence type="ECO:0000256" key="1">
    <source>
        <dbReference type="ARBA" id="ARBA00004448"/>
    </source>
</evidence>
<evidence type="ECO:0000313" key="23">
    <source>
        <dbReference type="Proteomes" id="UP000838763"/>
    </source>
</evidence>
<evidence type="ECO:0000256" key="4">
    <source>
        <dbReference type="ARBA" id="ARBA00011245"/>
    </source>
</evidence>
<comment type="function">
    <text evidence="17">ADP:ATP antiporter that mediates import of ADP into the mitochondrial matrix for ATP synthesis, and export of ATP out to fuel the cell. Cycles between the cytoplasmic-open state (c-state) and the matrix-open state (m-state): operates by the alternating access mechanism with a single substrate-binding site intermittently exposed to either the cytosolic (c-state) or matrix (m-state) side of the inner mitochondrial membrane.</text>
</comment>
<keyword evidence="8" id="KW-0677">Repeat</keyword>
<dbReference type="GO" id="GO:0005743">
    <property type="term" value="C:mitochondrial inner membrane"/>
    <property type="evidence" value="ECO:0007669"/>
    <property type="project" value="UniProtKB-SubCell"/>
</dbReference>
<proteinExistence type="inferred from homology"/>
<evidence type="ECO:0000256" key="2">
    <source>
        <dbReference type="ARBA" id="ARBA00006375"/>
    </source>
</evidence>
<dbReference type="InterPro" id="IPR018108">
    <property type="entry name" value="MCP_transmembrane"/>
</dbReference>
<dbReference type="OrthoDB" id="270584at2759"/>
<comment type="caution">
    <text evidence="22">The sequence shown here is derived from an EMBL/GenBank/DDBJ whole genome shotgun (WGS) entry which is preliminary data.</text>
</comment>
<evidence type="ECO:0000256" key="5">
    <source>
        <dbReference type="ARBA" id="ARBA00022448"/>
    </source>
</evidence>
<dbReference type="InterPro" id="IPR002067">
    <property type="entry name" value="MCP"/>
</dbReference>
<dbReference type="GO" id="GO:0005471">
    <property type="term" value="F:ATP:ADP antiporter activity"/>
    <property type="evidence" value="ECO:0007669"/>
    <property type="project" value="UniProtKB-UniRule"/>
</dbReference>
<dbReference type="GO" id="GO:0140021">
    <property type="term" value="P:mitochondrial ADP transmembrane transport"/>
    <property type="evidence" value="ECO:0007669"/>
    <property type="project" value="InterPro"/>
</dbReference>
<feature type="repeat" description="Solcar" evidence="18">
    <location>
        <begin position="17"/>
        <end position="91"/>
    </location>
</feature>
<evidence type="ECO:0000256" key="16">
    <source>
        <dbReference type="ARBA" id="ARBA00024143"/>
    </source>
</evidence>
<name>A0A9P1MDC2_9PEZI</name>
<dbReference type="GO" id="GO:1990544">
    <property type="term" value="P:mitochondrial ATP transmembrane transport"/>
    <property type="evidence" value="ECO:0007669"/>
    <property type="project" value="InterPro"/>
</dbReference>